<evidence type="ECO:0000259" key="6">
    <source>
        <dbReference type="Pfam" id="PF06925"/>
    </source>
</evidence>
<evidence type="ECO:0000256" key="2">
    <source>
        <dbReference type="ARBA" id="ARBA00006962"/>
    </source>
</evidence>
<dbReference type="SUPFAM" id="SSF53756">
    <property type="entry name" value="UDP-Glycosyltransferase/glycogen phosphorylase"/>
    <property type="match status" value="1"/>
</dbReference>
<dbReference type="OrthoDB" id="9815663at2"/>
<sequence length="376" mass="40625">MIRIGFLMSDTGGGHRAAGKAIEAALHHLYPNAFQCEYFDVFRRCGLPPFCWAPEIYPWWVAHHQPSYDFFVSQTDRLLATRLGRRGLPSWVLRKGPCLKALANWQAMVVLHAGFSGYAVAVRRAAQREIPLLTVITDMASPHSGWFHPDVERCLVPTPSAIERGLKLGLAPDKLRLVGHPAHPKFALLTQTKAEARDELGWDHDLPTALVVSGAEGMGAMEALARSLDGLGVQLAIVAGRNEALAARLRAVPWQNPAHVYGFVTNMEILMRAADVLIGKPGPGVIAEAAIMGLPMILTGGMVNELANVRFVTEAGAGVYAKRPEEVRAALAGWISSPDELARRREATQKIAYPNASLEVAHEIAALARAAGAGPA</sequence>
<accession>A0A2X3MKW0</accession>
<evidence type="ECO:0000259" key="5">
    <source>
        <dbReference type="Pfam" id="PF04101"/>
    </source>
</evidence>
<dbReference type="PANTHER" id="PTHR43025:SF3">
    <property type="entry name" value="MONOGALACTOSYLDIACYLGLYCEROL SYNTHASE 1, CHLOROPLASTIC"/>
    <property type="match status" value="1"/>
</dbReference>
<dbReference type="Pfam" id="PF06925">
    <property type="entry name" value="MGDG_synth"/>
    <property type="match status" value="1"/>
</dbReference>
<keyword evidence="3" id="KW-0328">Glycosyltransferase</keyword>
<dbReference type="RefSeq" id="WP_122030990.1">
    <property type="nucleotide sequence ID" value="NZ_LS483254.1"/>
</dbReference>
<dbReference type="EMBL" id="LS483254">
    <property type="protein sequence ID" value="SQD92785.1"/>
    <property type="molecule type" value="Genomic_DNA"/>
</dbReference>
<dbReference type="AlphaFoldDB" id="A0A2X3MKW0"/>
<gene>
    <name evidence="7" type="ORF">BARAN1_0761</name>
</gene>
<feature type="domain" description="Glycosyl transferase family 28 C-terminal" evidence="5">
    <location>
        <begin position="233"/>
        <end position="298"/>
    </location>
</feature>
<dbReference type="KEGG" id="bana:BARAN1_0761"/>
<comment type="similarity">
    <text evidence="2">Belongs to the glycosyltransferase 28 family.</text>
</comment>
<evidence type="ECO:0000313" key="8">
    <source>
        <dbReference type="Proteomes" id="UP000249818"/>
    </source>
</evidence>
<dbReference type="InterPro" id="IPR009695">
    <property type="entry name" value="Diacylglyc_glucosyltr_N"/>
</dbReference>
<dbReference type="PANTHER" id="PTHR43025">
    <property type="entry name" value="MONOGALACTOSYLDIACYLGLYCEROL SYNTHASE"/>
    <property type="match status" value="1"/>
</dbReference>
<evidence type="ECO:0000313" key="7">
    <source>
        <dbReference type="EMBL" id="SQD92785.1"/>
    </source>
</evidence>
<keyword evidence="8" id="KW-1185">Reference proteome</keyword>
<evidence type="ECO:0000256" key="1">
    <source>
        <dbReference type="ARBA" id="ARBA00004370"/>
    </source>
</evidence>
<dbReference type="Gene3D" id="3.40.50.2000">
    <property type="entry name" value="Glycogen Phosphorylase B"/>
    <property type="match status" value="1"/>
</dbReference>
<dbReference type="InterPro" id="IPR007235">
    <property type="entry name" value="Glyco_trans_28_C"/>
</dbReference>
<comment type="subcellular location">
    <subcellularLocation>
        <location evidence="1">Membrane</location>
    </subcellularLocation>
</comment>
<evidence type="ECO:0000256" key="3">
    <source>
        <dbReference type="ARBA" id="ARBA00022676"/>
    </source>
</evidence>
<dbReference type="GO" id="GO:0016758">
    <property type="term" value="F:hexosyltransferase activity"/>
    <property type="evidence" value="ECO:0007669"/>
    <property type="project" value="InterPro"/>
</dbReference>
<protein>
    <submittedName>
        <fullName evidence="7">Monogalactosyldiacylglycerol synthase family protein</fullName>
    </submittedName>
</protein>
<proteinExistence type="inferred from homology"/>
<organism evidence="7 8">
    <name type="scientific">Candidatus Bipolaricaulis anaerobius</name>
    <dbReference type="NCBI Taxonomy" id="2026885"/>
    <lineage>
        <taxon>Bacteria</taxon>
        <taxon>Candidatus Bipolaricaulota</taxon>
        <taxon>Candidatus Bipolaricaulia</taxon>
        <taxon>Candidatus Bipolaricaulales</taxon>
        <taxon>Candidatus Bipolaricaulaceae</taxon>
        <taxon>Candidatus Bipolaricaulis</taxon>
    </lineage>
</organism>
<dbReference type="InterPro" id="IPR050519">
    <property type="entry name" value="Glycosyltransf_28_UgtP"/>
</dbReference>
<dbReference type="Proteomes" id="UP000249818">
    <property type="component" value="Chromosome BARAN1"/>
</dbReference>
<keyword evidence="4" id="KW-0808">Transferase</keyword>
<dbReference type="GO" id="GO:0009247">
    <property type="term" value="P:glycolipid biosynthetic process"/>
    <property type="evidence" value="ECO:0007669"/>
    <property type="project" value="InterPro"/>
</dbReference>
<dbReference type="GO" id="GO:0016020">
    <property type="term" value="C:membrane"/>
    <property type="evidence" value="ECO:0007669"/>
    <property type="project" value="UniProtKB-SubCell"/>
</dbReference>
<feature type="domain" description="Diacylglycerol glucosyltransferase N-terminal" evidence="6">
    <location>
        <begin position="124"/>
        <end position="181"/>
    </location>
</feature>
<dbReference type="Pfam" id="PF04101">
    <property type="entry name" value="Glyco_tran_28_C"/>
    <property type="match status" value="1"/>
</dbReference>
<reference evidence="8" key="1">
    <citation type="submission" date="2018-05" db="EMBL/GenBank/DDBJ databases">
        <authorList>
            <person name="Hao L."/>
        </authorList>
    </citation>
    <scope>NUCLEOTIDE SEQUENCE [LARGE SCALE GENOMIC DNA]</scope>
</reference>
<name>A0A2X3MKW0_9BACT</name>
<evidence type="ECO:0000256" key="4">
    <source>
        <dbReference type="ARBA" id="ARBA00022679"/>
    </source>
</evidence>